<comment type="pathway">
    <text evidence="1 14">Amino-acid biosynthesis; L-threonine biosynthesis; L-threonine from L-aspartate: step 3/5.</text>
</comment>
<feature type="binding site" evidence="13">
    <location>
        <position position="195"/>
    </location>
    <ligand>
        <name>L-homoserine</name>
        <dbReference type="ChEBI" id="CHEBI:57476"/>
    </ligand>
</feature>
<evidence type="ECO:0000256" key="13">
    <source>
        <dbReference type="PIRSR" id="PIRSR036497-2"/>
    </source>
</evidence>
<keyword evidence="13 14" id="KW-0521">NADP</keyword>
<dbReference type="GO" id="GO:0050661">
    <property type="term" value="F:NADP binding"/>
    <property type="evidence" value="ECO:0007669"/>
    <property type="project" value="InterPro"/>
</dbReference>
<dbReference type="UniPathway" id="UPA00050">
    <property type="reaction ID" value="UER00063"/>
</dbReference>
<evidence type="ECO:0000256" key="1">
    <source>
        <dbReference type="ARBA" id="ARBA00005056"/>
    </source>
</evidence>
<accession>A0A285SRN2</accession>
<comment type="similarity">
    <text evidence="3 15">Belongs to the homoserine dehydrogenase family.</text>
</comment>
<keyword evidence="6 14" id="KW-0028">Amino-acid biosynthesis</keyword>
<sequence>MEASIGMATIKAAILGFGTVGQGIYHILNEKRDELRDKLGIELEVAKILVRDTTRERVPGTAHLLTDSIDDVLSVKGIQVVFEAIVNEEPAYSYLKKAVEHKCHVVTANKVMFAKRGLELQELAKQNGVFVGYEATTAGGVPVIKTMKNILLVNDVTRIQGILNGTSNYILTKMRAEGWTFDEALQEAQNLGYAEADPYNDISGQDAFKKLMILSALAFGEQPDWADVEVIGIDGITSEQVKEATEQGLRYRHVAEVERLSDGKIIAKVGPMVVDKEHPLYPIDDVFNAVTMETNYIGTLTLVGPGAGMYPTASVMVEDYAEIIGKRAGFVVTI</sequence>
<dbReference type="PANTHER" id="PTHR43331">
    <property type="entry name" value="HOMOSERINE DEHYDROGENASE"/>
    <property type="match status" value="1"/>
</dbReference>
<feature type="binding site" evidence="13">
    <location>
        <begin position="16"/>
        <end position="21"/>
    </location>
    <ligand>
        <name>NADP(+)</name>
        <dbReference type="ChEBI" id="CHEBI:58349"/>
    </ligand>
</feature>
<dbReference type="Gene3D" id="3.40.50.720">
    <property type="entry name" value="NAD(P)-binding Rossmann-like Domain"/>
    <property type="match status" value="1"/>
</dbReference>
<evidence type="ECO:0000256" key="8">
    <source>
        <dbReference type="ARBA" id="ARBA00023002"/>
    </source>
</evidence>
<feature type="domain" description="Homoserine dehydrogenase catalytic" evidence="16">
    <location>
        <begin position="142"/>
        <end position="319"/>
    </location>
</feature>
<dbReference type="NCBIfam" id="NF004976">
    <property type="entry name" value="PRK06349.1"/>
    <property type="match status" value="1"/>
</dbReference>
<dbReference type="SUPFAM" id="SSF51735">
    <property type="entry name" value="NAD(P)-binding Rossmann-fold domains"/>
    <property type="match status" value="1"/>
</dbReference>
<dbReference type="EMBL" id="OBMQ01000006">
    <property type="protein sequence ID" value="SOC10905.1"/>
    <property type="molecule type" value="Genomic_DNA"/>
</dbReference>
<dbReference type="PANTHER" id="PTHR43331:SF1">
    <property type="entry name" value="HOMOSERINE DEHYDROGENASE"/>
    <property type="match status" value="1"/>
</dbReference>
<dbReference type="PIRSF" id="PIRSF036497">
    <property type="entry name" value="HDH_short"/>
    <property type="match status" value="1"/>
</dbReference>
<keyword evidence="10 14" id="KW-0486">Methionine biosynthesis</keyword>
<evidence type="ECO:0000313" key="19">
    <source>
        <dbReference type="Proteomes" id="UP000219636"/>
    </source>
</evidence>
<feature type="binding site" evidence="13">
    <location>
        <position position="110"/>
    </location>
    <ligand>
        <name>NADPH</name>
        <dbReference type="ChEBI" id="CHEBI:57783"/>
    </ligand>
</feature>
<dbReference type="Proteomes" id="UP000219636">
    <property type="component" value="Unassembled WGS sequence"/>
</dbReference>
<dbReference type="AlphaFoldDB" id="A0A285SRN2"/>
<organism evidence="18 19">
    <name type="scientific">Ureibacillus xyleni</name>
    <dbReference type="NCBI Taxonomy" id="614648"/>
    <lineage>
        <taxon>Bacteria</taxon>
        <taxon>Bacillati</taxon>
        <taxon>Bacillota</taxon>
        <taxon>Bacilli</taxon>
        <taxon>Bacillales</taxon>
        <taxon>Caryophanaceae</taxon>
        <taxon>Ureibacillus</taxon>
    </lineage>
</organism>
<feature type="domain" description="Aspartate/homoserine dehydrogenase NAD-binding" evidence="17">
    <location>
        <begin position="16"/>
        <end position="131"/>
    </location>
</feature>
<evidence type="ECO:0000259" key="17">
    <source>
        <dbReference type="Pfam" id="PF03447"/>
    </source>
</evidence>
<dbReference type="EC" id="1.1.1.3" evidence="4 14"/>
<dbReference type="Pfam" id="PF00742">
    <property type="entry name" value="Homoserine_dh"/>
    <property type="match status" value="1"/>
</dbReference>
<dbReference type="InterPro" id="IPR001342">
    <property type="entry name" value="HDH_cat"/>
</dbReference>
<evidence type="ECO:0000256" key="9">
    <source>
        <dbReference type="ARBA" id="ARBA00023053"/>
    </source>
</evidence>
<evidence type="ECO:0000256" key="12">
    <source>
        <dbReference type="PIRSR" id="PIRSR036497-1"/>
    </source>
</evidence>
<dbReference type="InterPro" id="IPR036291">
    <property type="entry name" value="NAD(P)-bd_dom_sf"/>
</dbReference>
<dbReference type="GO" id="GO:0009088">
    <property type="term" value="P:threonine biosynthetic process"/>
    <property type="evidence" value="ECO:0007669"/>
    <property type="project" value="UniProtKB-UniPathway"/>
</dbReference>
<evidence type="ECO:0000256" key="3">
    <source>
        <dbReference type="ARBA" id="ARBA00006753"/>
    </source>
</evidence>
<evidence type="ECO:0000256" key="4">
    <source>
        <dbReference type="ARBA" id="ARBA00013213"/>
    </source>
</evidence>
<evidence type="ECO:0000256" key="11">
    <source>
        <dbReference type="ARBA" id="ARBA00048841"/>
    </source>
</evidence>
<keyword evidence="8 14" id="KW-0560">Oxidoreductase</keyword>
<evidence type="ECO:0000256" key="14">
    <source>
        <dbReference type="RuleBase" id="RU000579"/>
    </source>
</evidence>
<proteinExistence type="inferred from homology"/>
<reference evidence="19" key="1">
    <citation type="submission" date="2017-08" db="EMBL/GenBank/DDBJ databases">
        <authorList>
            <person name="Varghese N."/>
            <person name="Submissions S."/>
        </authorList>
    </citation>
    <scope>NUCLEOTIDE SEQUENCE [LARGE SCALE GENOMIC DNA]</scope>
    <source>
        <strain evidence="19">JC22</strain>
    </source>
</reference>
<dbReference type="InterPro" id="IPR019811">
    <property type="entry name" value="HDH_CS"/>
</dbReference>
<dbReference type="UniPathway" id="UPA00051">
    <property type="reaction ID" value="UER00465"/>
</dbReference>
<evidence type="ECO:0000313" key="18">
    <source>
        <dbReference type="EMBL" id="SOC10905.1"/>
    </source>
</evidence>
<dbReference type="InterPro" id="IPR005106">
    <property type="entry name" value="Asp/hSer_DH_NAD-bd"/>
</dbReference>
<gene>
    <name evidence="18" type="ORF">SAMN05880501_10654</name>
</gene>
<comment type="catalytic activity">
    <reaction evidence="11">
        <text>L-homoserine + NADP(+) = L-aspartate 4-semialdehyde + NADPH + H(+)</text>
        <dbReference type="Rhea" id="RHEA:15761"/>
        <dbReference type="ChEBI" id="CHEBI:15378"/>
        <dbReference type="ChEBI" id="CHEBI:57476"/>
        <dbReference type="ChEBI" id="CHEBI:57783"/>
        <dbReference type="ChEBI" id="CHEBI:58349"/>
        <dbReference type="ChEBI" id="CHEBI:537519"/>
        <dbReference type="EC" id="1.1.1.3"/>
    </reaction>
    <physiologicalReaction direction="right-to-left" evidence="11">
        <dbReference type="Rhea" id="RHEA:15763"/>
    </physiologicalReaction>
</comment>
<keyword evidence="19" id="KW-1185">Reference proteome</keyword>
<dbReference type="GO" id="GO:0009086">
    <property type="term" value="P:methionine biosynthetic process"/>
    <property type="evidence" value="ECO:0007669"/>
    <property type="project" value="UniProtKB-KW"/>
</dbReference>
<dbReference type="Pfam" id="PF03447">
    <property type="entry name" value="NAD_binding_3"/>
    <property type="match status" value="1"/>
</dbReference>
<keyword evidence="7 14" id="KW-0791">Threonine biosynthesis</keyword>
<dbReference type="FunFam" id="3.30.360.10:FF:000005">
    <property type="entry name" value="Homoserine dehydrogenase"/>
    <property type="match status" value="1"/>
</dbReference>
<evidence type="ECO:0000256" key="7">
    <source>
        <dbReference type="ARBA" id="ARBA00022697"/>
    </source>
</evidence>
<protein>
    <recommendedName>
        <fullName evidence="5 14">Homoserine dehydrogenase</fullName>
        <ecNumber evidence="4 14">1.1.1.3</ecNumber>
    </recommendedName>
</protein>
<evidence type="ECO:0000256" key="10">
    <source>
        <dbReference type="ARBA" id="ARBA00023167"/>
    </source>
</evidence>
<evidence type="ECO:0000259" key="16">
    <source>
        <dbReference type="Pfam" id="PF00742"/>
    </source>
</evidence>
<dbReference type="PROSITE" id="PS01042">
    <property type="entry name" value="HOMOSER_DHGENASE"/>
    <property type="match status" value="1"/>
</dbReference>
<feature type="active site" description="Proton donor" evidence="12">
    <location>
        <position position="210"/>
    </location>
</feature>
<comment type="pathway">
    <text evidence="2 14">Amino-acid biosynthesis; L-methionine biosynthesis via de novo pathway; L-homoserine from L-aspartate: step 3/3.</text>
</comment>
<evidence type="ECO:0000256" key="5">
    <source>
        <dbReference type="ARBA" id="ARBA00013376"/>
    </source>
</evidence>
<evidence type="ECO:0000256" key="15">
    <source>
        <dbReference type="RuleBase" id="RU004171"/>
    </source>
</evidence>
<keyword evidence="9" id="KW-0915">Sodium</keyword>
<dbReference type="Gene3D" id="3.30.360.10">
    <property type="entry name" value="Dihydrodipicolinate Reductase, domain 2"/>
    <property type="match status" value="1"/>
</dbReference>
<name>A0A285SRN2_9BACL</name>
<dbReference type="GO" id="GO:0004412">
    <property type="term" value="F:homoserine dehydrogenase activity"/>
    <property type="evidence" value="ECO:0007669"/>
    <property type="project" value="UniProtKB-EC"/>
</dbReference>
<evidence type="ECO:0000256" key="2">
    <source>
        <dbReference type="ARBA" id="ARBA00005062"/>
    </source>
</evidence>
<evidence type="ECO:0000256" key="6">
    <source>
        <dbReference type="ARBA" id="ARBA00022605"/>
    </source>
</evidence>
<dbReference type="InterPro" id="IPR022697">
    <property type="entry name" value="HDH_short"/>
</dbReference>
<dbReference type="SUPFAM" id="SSF55347">
    <property type="entry name" value="Glyceraldehyde-3-phosphate dehydrogenase-like, C-terminal domain"/>
    <property type="match status" value="1"/>
</dbReference>